<dbReference type="STRING" id="313367.JSE7799_00373"/>
<dbReference type="GO" id="GO:0016829">
    <property type="term" value="F:lyase activity"/>
    <property type="evidence" value="ECO:0007669"/>
    <property type="project" value="UniProtKB-ARBA"/>
</dbReference>
<dbReference type="EMBL" id="CYPR01000018">
    <property type="protein sequence ID" value="CUH16856.1"/>
    <property type="molecule type" value="Genomic_DNA"/>
</dbReference>
<dbReference type="InterPro" id="IPR020557">
    <property type="entry name" value="Fumarate_lyase_CS"/>
</dbReference>
<evidence type="ECO:0000256" key="1">
    <source>
        <dbReference type="ARBA" id="ARBA00034772"/>
    </source>
</evidence>
<dbReference type="Gene3D" id="1.20.200.10">
    <property type="entry name" value="Fumarase/aspartase (Central domain)"/>
    <property type="match status" value="1"/>
</dbReference>
<dbReference type="PANTHER" id="PTHR43172:SF2">
    <property type="entry name" value="ADENYLOSUCCINATE LYASE C-TERMINAL DOMAIN-CONTAINING PROTEIN"/>
    <property type="match status" value="1"/>
</dbReference>
<organism evidence="3 4">
    <name type="scientific">Jannaschia seosinensis</name>
    <dbReference type="NCBI Taxonomy" id="313367"/>
    <lineage>
        <taxon>Bacteria</taxon>
        <taxon>Pseudomonadati</taxon>
        <taxon>Pseudomonadota</taxon>
        <taxon>Alphaproteobacteria</taxon>
        <taxon>Rhodobacterales</taxon>
        <taxon>Roseobacteraceae</taxon>
        <taxon>Jannaschia</taxon>
    </lineage>
</organism>
<protein>
    <submittedName>
        <fullName evidence="3">3-carboxy-cis,cis-muconate cycloisomerase</fullName>
        <ecNumber evidence="3">5.5.1.2</ecNumber>
    </submittedName>
</protein>
<feature type="domain" description="Fumarate lyase N-terminal" evidence="2">
    <location>
        <begin position="25"/>
        <end position="292"/>
    </location>
</feature>
<dbReference type="PROSITE" id="PS00163">
    <property type="entry name" value="FUMARATE_LYASES"/>
    <property type="match status" value="1"/>
</dbReference>
<dbReference type="PRINTS" id="PR00149">
    <property type="entry name" value="FUMRATELYASE"/>
</dbReference>
<evidence type="ECO:0000313" key="4">
    <source>
        <dbReference type="Proteomes" id="UP000049455"/>
    </source>
</evidence>
<evidence type="ECO:0000259" key="2">
    <source>
        <dbReference type="Pfam" id="PF00206"/>
    </source>
</evidence>
<dbReference type="InterPro" id="IPR022761">
    <property type="entry name" value="Fumarate_lyase_N"/>
</dbReference>
<comment type="similarity">
    <text evidence="1">Belongs to the class-II fumarase/aspartase family.</text>
</comment>
<dbReference type="Pfam" id="PF00206">
    <property type="entry name" value="Lyase_1"/>
    <property type="match status" value="1"/>
</dbReference>
<proteinExistence type="inferred from homology"/>
<dbReference type="InterPro" id="IPR000362">
    <property type="entry name" value="Fumarate_lyase_fam"/>
</dbReference>
<dbReference type="InterPro" id="IPR008948">
    <property type="entry name" value="L-Aspartase-like"/>
</dbReference>
<dbReference type="GO" id="GO:0047472">
    <property type="term" value="F:3-carboxy-cis,cis-muconate cycloisomerase activity"/>
    <property type="evidence" value="ECO:0007669"/>
    <property type="project" value="UniProtKB-EC"/>
</dbReference>
<dbReference type="Proteomes" id="UP000049455">
    <property type="component" value="Unassembled WGS sequence"/>
</dbReference>
<keyword evidence="4" id="KW-1185">Reference proteome</keyword>
<accession>A0A0M7B6J7</accession>
<keyword evidence="3" id="KW-0413">Isomerase</keyword>
<gene>
    <name evidence="3" type="primary">pcaB</name>
    <name evidence="3" type="ORF">JSE7799_00373</name>
</gene>
<reference evidence="3 4" key="1">
    <citation type="submission" date="2015-09" db="EMBL/GenBank/DDBJ databases">
        <authorList>
            <person name="Jackson K.R."/>
            <person name="Lunt B.L."/>
            <person name="Fisher J.N.B."/>
            <person name="Gardner A.V."/>
            <person name="Bailey M.E."/>
            <person name="Deus L.M."/>
            <person name="Earl A.S."/>
            <person name="Gibby P.D."/>
            <person name="Hartmann K.A."/>
            <person name="Liu J.E."/>
            <person name="Manci A.M."/>
            <person name="Nielsen D.A."/>
            <person name="Solomon M.B."/>
            <person name="Breakwell D.P."/>
            <person name="Burnett S.H."/>
            <person name="Grose J.H."/>
        </authorList>
    </citation>
    <scope>NUCLEOTIDE SEQUENCE [LARGE SCALE GENOMIC DNA]</scope>
    <source>
        <strain evidence="3 4">CECT 7799</strain>
    </source>
</reference>
<evidence type="ECO:0000313" key="3">
    <source>
        <dbReference type="EMBL" id="CUH16856.1"/>
    </source>
</evidence>
<dbReference type="RefSeq" id="WP_055662078.1">
    <property type="nucleotide sequence ID" value="NZ_CYPR01000018.1"/>
</dbReference>
<dbReference type="SUPFAM" id="SSF48557">
    <property type="entry name" value="L-aspartase-like"/>
    <property type="match status" value="1"/>
</dbReference>
<dbReference type="EC" id="5.5.1.2" evidence="3"/>
<dbReference type="OrthoDB" id="9768878at2"/>
<sequence>MSVTPFDSALQGRAFTDPEIGRLFSDTAELRAMLIVWGALAKAQAAHGLIPETAAAAIHRATLEVQIDPGALARATDENGVVIPALLAAMHHEMKAPEHAQWLHHGATSQDITDTGLALRLRQALTLIAERLDGALDRLAALAKAQAETPMAARTYGQIATPTTFGAVAAIWGNGLLAMRDALPAIRAQVEIVTLGGAAGTLSVMGPAGPQVRAALAEGLALRDPVRSPHAERSHIRALASWLGGALAALDKMAGDLLLLTRDGMVTLGAAGGSSTMPQKANPVAPSRIRALALHGHGLVQTLHAPHADQRDGAAWFAEWLALPQLVAATARALTLAAETKVVPDPARLRAPLDDPTGLIHAEAVSFALDLPRPEAQAQVKEWAAEIRASGGSLIEKAGLPPERFTPASQWGEAPAQARAFAAAVRGD</sequence>
<dbReference type="PRINTS" id="PR00145">
    <property type="entry name" value="ARGSUCLYASE"/>
</dbReference>
<name>A0A0M7B6J7_9RHOB</name>
<dbReference type="PANTHER" id="PTHR43172">
    <property type="entry name" value="ADENYLOSUCCINATE LYASE"/>
    <property type="match status" value="1"/>
</dbReference>
<dbReference type="AlphaFoldDB" id="A0A0M7B6J7"/>